<feature type="compositionally biased region" description="Basic and acidic residues" evidence="1">
    <location>
        <begin position="61"/>
        <end position="90"/>
    </location>
</feature>
<evidence type="ECO:0000313" key="4">
    <source>
        <dbReference type="Proteomes" id="UP000014500"/>
    </source>
</evidence>
<keyword evidence="2" id="KW-0472">Membrane</keyword>
<evidence type="ECO:0000256" key="2">
    <source>
        <dbReference type="SAM" id="Phobius"/>
    </source>
</evidence>
<reference evidence="4" key="1">
    <citation type="submission" date="2011-05" db="EMBL/GenBank/DDBJ databases">
        <authorList>
            <person name="Richards S.R."/>
            <person name="Qu J."/>
            <person name="Jiang H."/>
            <person name="Jhangiani S.N."/>
            <person name="Agravi P."/>
            <person name="Goodspeed R."/>
            <person name="Gross S."/>
            <person name="Mandapat C."/>
            <person name="Jackson L."/>
            <person name="Mathew T."/>
            <person name="Pu L."/>
            <person name="Thornton R."/>
            <person name="Saada N."/>
            <person name="Wilczek-Boney K.B."/>
            <person name="Lee S."/>
            <person name="Kovar C."/>
            <person name="Wu Y."/>
            <person name="Scherer S.E."/>
            <person name="Worley K.C."/>
            <person name="Muzny D.M."/>
            <person name="Gibbs R."/>
        </authorList>
    </citation>
    <scope>NUCLEOTIDE SEQUENCE</scope>
    <source>
        <strain evidence="4">Brora</strain>
    </source>
</reference>
<feature type="compositionally biased region" description="Acidic residues" evidence="1">
    <location>
        <begin position="46"/>
        <end position="60"/>
    </location>
</feature>
<organism evidence="3 4">
    <name type="scientific">Strigamia maritima</name>
    <name type="common">European centipede</name>
    <name type="synonym">Geophilus maritimus</name>
    <dbReference type="NCBI Taxonomy" id="126957"/>
    <lineage>
        <taxon>Eukaryota</taxon>
        <taxon>Metazoa</taxon>
        <taxon>Ecdysozoa</taxon>
        <taxon>Arthropoda</taxon>
        <taxon>Myriapoda</taxon>
        <taxon>Chilopoda</taxon>
        <taxon>Pleurostigmophora</taxon>
        <taxon>Geophilomorpha</taxon>
        <taxon>Linotaeniidae</taxon>
        <taxon>Strigamia</taxon>
    </lineage>
</organism>
<dbReference type="Proteomes" id="UP000014500">
    <property type="component" value="Unassembled WGS sequence"/>
</dbReference>
<protein>
    <submittedName>
        <fullName evidence="3">Uncharacterized protein</fullName>
    </submittedName>
</protein>
<dbReference type="EMBL" id="JH431533">
    <property type="status" value="NOT_ANNOTATED_CDS"/>
    <property type="molecule type" value="Genomic_DNA"/>
</dbReference>
<sequence>MKCKAETSLCGRMSVTNSSQGIYIYLCVLFLALIAASWAQSDEYEYDASSDGGEFDGDYGDESREVAGSHHGDSRFNMEFDGDSNREKRSIRVRRGHKSQGVVGPVFTHVKTDHNGNFKWGVKHKVGGGHGHGGYHH</sequence>
<proteinExistence type="predicted"/>
<accession>T1IUG8</accession>
<evidence type="ECO:0000256" key="1">
    <source>
        <dbReference type="SAM" id="MobiDB-lite"/>
    </source>
</evidence>
<feature type="transmembrane region" description="Helical" evidence="2">
    <location>
        <begin position="21"/>
        <end position="39"/>
    </location>
</feature>
<feature type="region of interest" description="Disordered" evidence="1">
    <location>
        <begin position="46"/>
        <end position="98"/>
    </location>
</feature>
<dbReference type="HOGENOM" id="CLU_1867670_0_0_1"/>
<name>T1IUG8_STRMM</name>
<dbReference type="AlphaFoldDB" id="T1IUG8"/>
<dbReference type="EnsemblMetazoa" id="SMAR004792-RA">
    <property type="protein sequence ID" value="SMAR004792-PA"/>
    <property type="gene ID" value="SMAR004792"/>
</dbReference>
<keyword evidence="2" id="KW-1133">Transmembrane helix</keyword>
<keyword evidence="2" id="KW-0812">Transmembrane</keyword>
<reference evidence="3" key="2">
    <citation type="submission" date="2015-02" db="UniProtKB">
        <authorList>
            <consortium name="EnsemblMetazoa"/>
        </authorList>
    </citation>
    <scope>IDENTIFICATION</scope>
</reference>
<evidence type="ECO:0000313" key="3">
    <source>
        <dbReference type="EnsemblMetazoa" id="SMAR004792-PA"/>
    </source>
</evidence>
<keyword evidence="4" id="KW-1185">Reference proteome</keyword>